<reference evidence="2 4" key="2">
    <citation type="submission" date="2018-03" db="EMBL/GenBank/DDBJ databases">
        <title>Genomic Encyclopedia of Archaeal and Bacterial Type Strains, Phase II (KMG-II): from individual species to whole genera.</title>
        <authorList>
            <person name="Goeker M."/>
        </authorList>
    </citation>
    <scope>NUCLEOTIDE SEQUENCE [LARGE SCALE GENOMIC DNA]</scope>
    <source>
        <strain evidence="2 4">DSM 25227</strain>
    </source>
</reference>
<feature type="region of interest" description="Disordered" evidence="1">
    <location>
        <begin position="1"/>
        <end position="21"/>
    </location>
</feature>
<dbReference type="EMBL" id="UETC01000001">
    <property type="protein sequence ID" value="SSA38156.1"/>
    <property type="molecule type" value="Genomic_DNA"/>
</dbReference>
<keyword evidence="4" id="KW-1185">Reference proteome</keyword>
<name>A0A2Y9A2Q5_9RHOB</name>
<protein>
    <submittedName>
        <fullName evidence="3">Uncharacterized protein</fullName>
    </submittedName>
</protein>
<dbReference type="Proteomes" id="UP000251571">
    <property type="component" value="Unassembled WGS sequence"/>
</dbReference>
<evidence type="ECO:0000313" key="5">
    <source>
        <dbReference type="Proteomes" id="UP000251571"/>
    </source>
</evidence>
<dbReference type="Proteomes" id="UP000245839">
    <property type="component" value="Unassembled WGS sequence"/>
</dbReference>
<evidence type="ECO:0000313" key="3">
    <source>
        <dbReference type="EMBL" id="SSA38156.1"/>
    </source>
</evidence>
<gene>
    <name evidence="2" type="ORF">BCF38_101287</name>
    <name evidence="3" type="ORF">SAMN05421539_101287</name>
</gene>
<dbReference type="AlphaFoldDB" id="A0A2Y9A2Q5"/>
<sequence>MSRSETEGPAPENIEGARTDLGGEWCHCALGRMGQRT</sequence>
<dbReference type="EMBL" id="QGDJ01000001">
    <property type="protein sequence ID" value="PWJ21878.1"/>
    <property type="molecule type" value="Genomic_DNA"/>
</dbReference>
<evidence type="ECO:0000313" key="2">
    <source>
        <dbReference type="EMBL" id="PWJ21878.1"/>
    </source>
</evidence>
<accession>A0A2Y9A2Q5</accession>
<evidence type="ECO:0000256" key="1">
    <source>
        <dbReference type="SAM" id="MobiDB-lite"/>
    </source>
</evidence>
<evidence type="ECO:0000313" key="4">
    <source>
        <dbReference type="Proteomes" id="UP000245839"/>
    </source>
</evidence>
<reference evidence="3 5" key="1">
    <citation type="submission" date="2016-10" db="EMBL/GenBank/DDBJ databases">
        <authorList>
            <person name="Cai Z."/>
        </authorList>
    </citation>
    <scope>NUCLEOTIDE SEQUENCE [LARGE SCALE GENOMIC DNA]</scope>
    <source>
        <strain evidence="3 5">DSM 25227</strain>
    </source>
</reference>
<organism evidence="3 5">
    <name type="scientific">Jannaschia seohaensis</name>
    <dbReference type="NCBI Taxonomy" id="475081"/>
    <lineage>
        <taxon>Bacteria</taxon>
        <taxon>Pseudomonadati</taxon>
        <taxon>Pseudomonadota</taxon>
        <taxon>Alphaproteobacteria</taxon>
        <taxon>Rhodobacterales</taxon>
        <taxon>Roseobacteraceae</taxon>
        <taxon>Jannaschia</taxon>
    </lineage>
</organism>
<proteinExistence type="predicted"/>